<protein>
    <submittedName>
        <fullName evidence="2">Uncharacterized protein</fullName>
    </submittedName>
</protein>
<evidence type="ECO:0000313" key="2">
    <source>
        <dbReference type="EMBL" id="MBB6353072.1"/>
    </source>
</evidence>
<dbReference type="EMBL" id="JACHOU010000002">
    <property type="protein sequence ID" value="MBB6353072.1"/>
    <property type="molecule type" value="Genomic_DNA"/>
</dbReference>
<proteinExistence type="predicted"/>
<dbReference type="AlphaFoldDB" id="A0A7X0F4T8"/>
<feature type="region of interest" description="Disordered" evidence="1">
    <location>
        <begin position="40"/>
        <end position="63"/>
    </location>
</feature>
<name>A0A7X0F4T8_9HYPH</name>
<feature type="compositionally biased region" description="Basic and acidic residues" evidence="1">
    <location>
        <begin position="40"/>
        <end position="55"/>
    </location>
</feature>
<reference evidence="2 3" key="1">
    <citation type="submission" date="2020-08" db="EMBL/GenBank/DDBJ databases">
        <title>Genomic Encyclopedia of Type Strains, Phase IV (KMG-IV): sequencing the most valuable type-strain genomes for metagenomic binning, comparative biology and taxonomic classification.</title>
        <authorList>
            <person name="Goeker M."/>
        </authorList>
    </citation>
    <scope>NUCLEOTIDE SEQUENCE [LARGE SCALE GENOMIC DNA]</scope>
    <source>
        <strain evidence="2 3">DSM 7051</strain>
    </source>
</reference>
<gene>
    <name evidence="2" type="ORF">GGR00_000840</name>
</gene>
<sequence length="63" mass="7112">MNVREPLADRLAYVATYFETYTDEKLDSLAEAEFRKKVIGRKDREGDSIPDKSNDGPDTASSQ</sequence>
<organism evidence="2 3">
    <name type="scientific">Aminobacter aganoensis</name>
    <dbReference type="NCBI Taxonomy" id="83264"/>
    <lineage>
        <taxon>Bacteria</taxon>
        <taxon>Pseudomonadati</taxon>
        <taxon>Pseudomonadota</taxon>
        <taxon>Alphaproteobacteria</taxon>
        <taxon>Hyphomicrobiales</taxon>
        <taxon>Phyllobacteriaceae</taxon>
        <taxon>Aminobacter</taxon>
    </lineage>
</organism>
<evidence type="ECO:0000313" key="3">
    <source>
        <dbReference type="Proteomes" id="UP000536262"/>
    </source>
</evidence>
<accession>A0A7X0F4T8</accession>
<keyword evidence="3" id="KW-1185">Reference proteome</keyword>
<evidence type="ECO:0000256" key="1">
    <source>
        <dbReference type="SAM" id="MobiDB-lite"/>
    </source>
</evidence>
<dbReference type="Proteomes" id="UP000536262">
    <property type="component" value="Unassembled WGS sequence"/>
</dbReference>
<dbReference type="RefSeq" id="WP_055979143.1">
    <property type="nucleotide sequence ID" value="NZ_BAABEG010000001.1"/>
</dbReference>
<comment type="caution">
    <text evidence="2">The sequence shown here is derived from an EMBL/GenBank/DDBJ whole genome shotgun (WGS) entry which is preliminary data.</text>
</comment>